<organism evidence="2 3">
    <name type="scientific">Mucilaginibacter xinganensis</name>
    <dbReference type="NCBI Taxonomy" id="1234841"/>
    <lineage>
        <taxon>Bacteria</taxon>
        <taxon>Pseudomonadati</taxon>
        <taxon>Bacteroidota</taxon>
        <taxon>Sphingobacteriia</taxon>
        <taxon>Sphingobacteriales</taxon>
        <taxon>Sphingobacteriaceae</taxon>
        <taxon>Mucilaginibacter</taxon>
    </lineage>
</organism>
<sequence>MRYKFVTITMLCFGLWLQASAQQTFVVKGVISRSVSTERIAQVLITNLRSRDIKMSDELGWFSVDAAIGDTLLFSKLNYTDQKVIITAKADIPVYMQPVIQLDQVTIKGQTKRQELNEIMSDYRKQGIYYNGKPPVTSFLTSPLTGLYELFGKGPGNARRFANFSKGELEYAELRRRYNVALVMRVTNTTDTVAKKFMEYYTPSFEDLKGWNDYELIRQIRKSYDFYDKSENKTKLEQLNQPTFIKPKQDQP</sequence>
<protein>
    <recommendedName>
        <fullName evidence="4">CarboxypepD_reg-like domain-containing protein</fullName>
    </recommendedName>
</protein>
<keyword evidence="1" id="KW-0732">Signal</keyword>
<evidence type="ECO:0000313" key="3">
    <source>
        <dbReference type="Proteomes" id="UP000215002"/>
    </source>
</evidence>
<dbReference type="OrthoDB" id="789400at2"/>
<proteinExistence type="predicted"/>
<feature type="chain" id="PRO_5012036227" description="CarboxypepD_reg-like domain-containing protein" evidence="1">
    <location>
        <begin position="22"/>
        <end position="252"/>
    </location>
</feature>
<name>A0A223P3G7_9SPHI</name>
<keyword evidence="3" id="KW-1185">Reference proteome</keyword>
<dbReference type="EMBL" id="CP022743">
    <property type="protein sequence ID" value="ASU36514.1"/>
    <property type="molecule type" value="Genomic_DNA"/>
</dbReference>
<evidence type="ECO:0008006" key="4">
    <source>
        <dbReference type="Google" id="ProtNLM"/>
    </source>
</evidence>
<dbReference type="KEGG" id="muc:MuYL_4631"/>
<gene>
    <name evidence="2" type="ORF">MuYL_4631</name>
</gene>
<feature type="signal peptide" evidence="1">
    <location>
        <begin position="1"/>
        <end position="21"/>
    </location>
</feature>
<dbReference type="AlphaFoldDB" id="A0A223P3G7"/>
<evidence type="ECO:0000313" key="2">
    <source>
        <dbReference type="EMBL" id="ASU36514.1"/>
    </source>
</evidence>
<dbReference type="Proteomes" id="UP000215002">
    <property type="component" value="Chromosome"/>
</dbReference>
<reference evidence="2 3" key="1">
    <citation type="submission" date="2017-08" db="EMBL/GenBank/DDBJ databases">
        <title>Complete genome sequence of Mucilaginibacter sp. strain BJC16-A31.</title>
        <authorList>
            <consortium name="Henan University of Science and Technology"/>
            <person name="You X."/>
        </authorList>
    </citation>
    <scope>NUCLEOTIDE SEQUENCE [LARGE SCALE GENOMIC DNA]</scope>
    <source>
        <strain evidence="2 3">BJC16-A31</strain>
    </source>
</reference>
<evidence type="ECO:0000256" key="1">
    <source>
        <dbReference type="SAM" id="SignalP"/>
    </source>
</evidence>
<accession>A0A223P3G7</accession>
<dbReference type="RefSeq" id="WP_094572525.1">
    <property type="nucleotide sequence ID" value="NZ_CP022743.1"/>
</dbReference>